<organism evidence="1 2">
    <name type="scientific">Caenorhabditis japonica</name>
    <dbReference type="NCBI Taxonomy" id="281687"/>
    <lineage>
        <taxon>Eukaryota</taxon>
        <taxon>Metazoa</taxon>
        <taxon>Ecdysozoa</taxon>
        <taxon>Nematoda</taxon>
        <taxon>Chromadorea</taxon>
        <taxon>Rhabditida</taxon>
        <taxon>Rhabditina</taxon>
        <taxon>Rhabditomorpha</taxon>
        <taxon>Rhabditoidea</taxon>
        <taxon>Rhabditidae</taxon>
        <taxon>Peloderinae</taxon>
        <taxon>Caenorhabditis</taxon>
    </lineage>
</organism>
<evidence type="ECO:0000313" key="1">
    <source>
        <dbReference type="EnsemblMetazoa" id="CJA35105.1"/>
    </source>
</evidence>
<dbReference type="EnsemblMetazoa" id="CJA35105.1">
    <property type="protein sequence ID" value="CJA35105.1"/>
    <property type="gene ID" value="WBGene00210952"/>
</dbReference>
<dbReference type="GO" id="GO:0003676">
    <property type="term" value="F:nucleic acid binding"/>
    <property type="evidence" value="ECO:0007669"/>
    <property type="project" value="InterPro"/>
</dbReference>
<dbReference type="AlphaFoldDB" id="A0A8R1II39"/>
<dbReference type="Proteomes" id="UP000005237">
    <property type="component" value="Unassembled WGS sequence"/>
</dbReference>
<reference evidence="1" key="2">
    <citation type="submission" date="2022-06" db="UniProtKB">
        <authorList>
            <consortium name="EnsemblMetazoa"/>
        </authorList>
    </citation>
    <scope>IDENTIFICATION</scope>
    <source>
        <strain evidence="1">DF5081</strain>
    </source>
</reference>
<proteinExistence type="predicted"/>
<reference evidence="2" key="1">
    <citation type="submission" date="2010-08" db="EMBL/GenBank/DDBJ databases">
        <authorList>
            <consortium name="Caenorhabditis japonica Sequencing Consortium"/>
            <person name="Wilson R.K."/>
        </authorList>
    </citation>
    <scope>NUCLEOTIDE SEQUENCE [LARGE SCALE GENOMIC DNA]</scope>
    <source>
        <strain evidence="2">DF5081</strain>
    </source>
</reference>
<evidence type="ECO:0000313" key="2">
    <source>
        <dbReference type="Proteomes" id="UP000005237"/>
    </source>
</evidence>
<dbReference type="InterPro" id="IPR036397">
    <property type="entry name" value="RNaseH_sf"/>
</dbReference>
<name>A0A8R1II39_CAEJA</name>
<protein>
    <submittedName>
        <fullName evidence="1">Uncharacterized protein</fullName>
    </submittedName>
</protein>
<sequence>MLPFARASLRVRYSFQQDNDPKHTFNHIKEELEKCVFGIRARNADQNFSQLQTAWAQIPQYLLTNLIQSMPRRCQAVIDL</sequence>
<keyword evidence="2" id="KW-1185">Reference proteome</keyword>
<accession>A0A8R1II39</accession>
<dbReference type="Gene3D" id="3.30.420.10">
    <property type="entry name" value="Ribonuclease H-like superfamily/Ribonuclease H"/>
    <property type="match status" value="1"/>
</dbReference>